<dbReference type="PROSITE" id="PS50007">
    <property type="entry name" value="PIPLC_X_DOMAIN"/>
    <property type="match status" value="1"/>
</dbReference>
<dbReference type="InterPro" id="IPR017946">
    <property type="entry name" value="PLC-like_Pdiesterase_TIM-brl"/>
</dbReference>
<dbReference type="SMART" id="SM00148">
    <property type="entry name" value="PLCXc"/>
    <property type="match status" value="1"/>
</dbReference>
<dbReference type="InterPro" id="IPR051057">
    <property type="entry name" value="PI-PLC_domain"/>
</dbReference>
<dbReference type="SUPFAM" id="SSF51695">
    <property type="entry name" value="PLC-like phosphodiesterases"/>
    <property type="match status" value="1"/>
</dbReference>
<dbReference type="Gene3D" id="3.20.20.190">
    <property type="entry name" value="Phosphatidylinositol (PI) phosphodiesterase"/>
    <property type="match status" value="1"/>
</dbReference>
<proteinExistence type="predicted"/>
<reference evidence="3 4" key="1">
    <citation type="submission" date="2020-05" db="EMBL/GenBank/DDBJ databases">
        <title>Ceratocystis lukuohia genome.</title>
        <authorList>
            <person name="Harrington T.C."/>
            <person name="Kim K."/>
            <person name="Mayers C.G."/>
        </authorList>
    </citation>
    <scope>NUCLEOTIDE SEQUENCE [LARGE SCALE GENOMIC DNA]</scope>
    <source>
        <strain evidence="3 4">C4212</strain>
    </source>
</reference>
<evidence type="ECO:0000256" key="1">
    <source>
        <dbReference type="SAM" id="SignalP"/>
    </source>
</evidence>
<feature type="chain" id="PRO_5046813599" evidence="1">
    <location>
        <begin position="18"/>
        <end position="337"/>
    </location>
</feature>
<sequence length="337" mass="37787">MRLSVFATLASLALCHAGYHEGFTNDWSFDLKSDEYPDWMSKLVDDVPLSLLSIPGTHNSLSYKFADLHLQGQNIPLQDQLTAGIRYIDVSCHTKGDDLLVYHGLSSTDILFQDVMKALFNFLDRHPGETVILRIQKHNLLEPSDDFVRTLRKYLKPSIGSDDRLATRIFSNGRDGITDIPTLGEVRGKVFILQDFKTRVPGRYGLPWSSPEVSVFDFKVALKKFFLGMRWHFIREFIVDIKNNPKLFITHTTASAGAKPVEVAIGSTSHEGMNTRLGKFLEGSHDVNTLPIIDRVGIIAMDYPGMNLVHEILKFNIQHCASPPGPSRIPHTVAESA</sequence>
<dbReference type="PANTHER" id="PTHR13593">
    <property type="match status" value="1"/>
</dbReference>
<keyword evidence="1" id="KW-0732">Signal</keyword>
<dbReference type="RefSeq" id="XP_070856414.1">
    <property type="nucleotide sequence ID" value="XM_071001501.1"/>
</dbReference>
<evidence type="ECO:0000313" key="4">
    <source>
        <dbReference type="Proteomes" id="UP001610728"/>
    </source>
</evidence>
<feature type="signal peptide" evidence="1">
    <location>
        <begin position="1"/>
        <end position="17"/>
    </location>
</feature>
<dbReference type="PANTHER" id="PTHR13593:SF113">
    <property type="entry name" value="SI:DKEY-266F7.9"/>
    <property type="match status" value="1"/>
</dbReference>
<evidence type="ECO:0000259" key="2">
    <source>
        <dbReference type="SMART" id="SM00148"/>
    </source>
</evidence>
<dbReference type="GeneID" id="98120920"/>
<dbReference type="Proteomes" id="UP001610728">
    <property type="component" value="Unassembled WGS sequence"/>
</dbReference>
<feature type="domain" description="Phosphatidylinositol-specific phospholipase C X" evidence="2">
    <location>
        <begin position="45"/>
        <end position="195"/>
    </location>
</feature>
<dbReference type="Pfam" id="PF00388">
    <property type="entry name" value="PI-PLC-X"/>
    <property type="match status" value="1"/>
</dbReference>
<dbReference type="InterPro" id="IPR000909">
    <property type="entry name" value="PLipase_C_PInositol-sp_X_dom"/>
</dbReference>
<name>A0ABR4MAD7_9PEZI</name>
<gene>
    <name evidence="3" type="ORF">HOO65_080184</name>
</gene>
<organism evidence="3 4">
    <name type="scientific">Ceratocystis lukuohia</name>
    <dbReference type="NCBI Taxonomy" id="2019550"/>
    <lineage>
        <taxon>Eukaryota</taxon>
        <taxon>Fungi</taxon>
        <taxon>Dikarya</taxon>
        <taxon>Ascomycota</taxon>
        <taxon>Pezizomycotina</taxon>
        <taxon>Sordariomycetes</taxon>
        <taxon>Hypocreomycetidae</taxon>
        <taxon>Microascales</taxon>
        <taxon>Ceratocystidaceae</taxon>
        <taxon>Ceratocystis</taxon>
    </lineage>
</organism>
<dbReference type="EMBL" id="JABSNW010000008">
    <property type="protein sequence ID" value="KAL2885234.1"/>
    <property type="molecule type" value="Genomic_DNA"/>
</dbReference>
<protein>
    <submittedName>
        <fullName evidence="3">1-phosphatidylinositol phosphodiesterase</fullName>
    </submittedName>
</protein>
<keyword evidence="4" id="KW-1185">Reference proteome</keyword>
<comment type="caution">
    <text evidence="3">The sequence shown here is derived from an EMBL/GenBank/DDBJ whole genome shotgun (WGS) entry which is preliminary data.</text>
</comment>
<accession>A0ABR4MAD7</accession>
<evidence type="ECO:0000313" key="3">
    <source>
        <dbReference type="EMBL" id="KAL2885234.1"/>
    </source>
</evidence>